<dbReference type="EMBL" id="CP041692">
    <property type="protein sequence ID" value="QDP96767.1"/>
    <property type="molecule type" value="Genomic_DNA"/>
</dbReference>
<dbReference type="InterPro" id="IPR039424">
    <property type="entry name" value="SBP_5"/>
</dbReference>
<keyword evidence="3" id="KW-0813">Transport</keyword>
<dbReference type="RefSeq" id="WP_143986729.1">
    <property type="nucleotide sequence ID" value="NZ_CP041692.1"/>
</dbReference>
<feature type="domain" description="Solute-binding protein family 5" evidence="5">
    <location>
        <begin position="104"/>
        <end position="348"/>
    </location>
</feature>
<dbReference type="Gene3D" id="3.40.190.10">
    <property type="entry name" value="Periplasmic binding protein-like II"/>
    <property type="match status" value="1"/>
</dbReference>
<proteinExistence type="inferred from homology"/>
<dbReference type="GO" id="GO:0043190">
    <property type="term" value="C:ATP-binding cassette (ABC) transporter complex"/>
    <property type="evidence" value="ECO:0007669"/>
    <property type="project" value="InterPro"/>
</dbReference>
<evidence type="ECO:0000313" key="6">
    <source>
        <dbReference type="EMBL" id="QDP96767.1"/>
    </source>
</evidence>
<reference evidence="6 7" key="1">
    <citation type="submission" date="2019-07" db="EMBL/GenBank/DDBJ databases">
        <title>Microlunatus dokdonensis sp. nov. isolated from the rhizospheric soil of the wild plant Elymus tsukushiensis.</title>
        <authorList>
            <person name="Ghim S.-Y."/>
            <person name="Hwang Y.-J."/>
            <person name="Son J.-S."/>
            <person name="Shin J.-H."/>
        </authorList>
    </citation>
    <scope>NUCLEOTIDE SEQUENCE [LARGE SCALE GENOMIC DNA]</scope>
    <source>
        <strain evidence="6 7">KUDC0627</strain>
    </source>
</reference>
<gene>
    <name evidence="6" type="ORF">FOE78_13385</name>
</gene>
<dbReference type="GO" id="GO:0042597">
    <property type="term" value="C:periplasmic space"/>
    <property type="evidence" value="ECO:0007669"/>
    <property type="project" value="UniProtKB-ARBA"/>
</dbReference>
<dbReference type="PROSITE" id="PS51257">
    <property type="entry name" value="PROKAR_LIPOPROTEIN"/>
    <property type="match status" value="1"/>
</dbReference>
<evidence type="ECO:0000256" key="2">
    <source>
        <dbReference type="ARBA" id="ARBA00005695"/>
    </source>
</evidence>
<name>A0A516Q044_9ACTN</name>
<protein>
    <recommendedName>
        <fullName evidence="5">Solute-binding protein family 5 domain-containing protein</fullName>
    </recommendedName>
</protein>
<dbReference type="PANTHER" id="PTHR30290:SF10">
    <property type="entry name" value="PERIPLASMIC OLIGOPEPTIDE-BINDING PROTEIN-RELATED"/>
    <property type="match status" value="1"/>
</dbReference>
<evidence type="ECO:0000256" key="3">
    <source>
        <dbReference type="ARBA" id="ARBA00022448"/>
    </source>
</evidence>
<accession>A0A516Q044</accession>
<evidence type="ECO:0000256" key="1">
    <source>
        <dbReference type="ARBA" id="ARBA00004196"/>
    </source>
</evidence>
<comment type="similarity">
    <text evidence="2">Belongs to the bacterial solute-binding protein 5 family.</text>
</comment>
<comment type="subcellular location">
    <subcellularLocation>
        <location evidence="1">Cell envelope</location>
    </subcellularLocation>
</comment>
<dbReference type="KEGG" id="mik:FOE78_13385"/>
<evidence type="ECO:0000313" key="7">
    <source>
        <dbReference type="Proteomes" id="UP000319263"/>
    </source>
</evidence>
<dbReference type="AlphaFoldDB" id="A0A516Q044"/>
<evidence type="ECO:0000259" key="5">
    <source>
        <dbReference type="Pfam" id="PF00496"/>
    </source>
</evidence>
<sequence>MRTEPLRPGRRGPVAMIMIIAMLIMTSGCTGHDQQPAPSPSATASVKRAFTVMTTDKEITADPAAVHDTASTMLTQNVFQRLVTASPTDSYPEPDAAQECRFPTKTSYVCTLRPNLKFSNGDPLTSADVKFSIERATRLDVAGSSAPQLSSLRRIETPNPTTVQFVLSQEDTQFPWALASPAASIVDSKVYNSDHVRPMDEPVVGSGPYEVSKISKNLIEFTRYTDYIGYAAGKVDTIELRTMPDSASIEEAMAAHEVDVVWRGLSAAAQQRLHTQIGASRTHTSKAGFSQTVLPGARVEQLLWNPRSKHVSSTALRDVIAAALQEDRTLDSVVPNGVPGHHSSFPLGGKAKIDVSWNSRIHLTLGYDPTAPNSLDLATQLRIRLENTGGMSVLLRADDPDADLQLVDRKAWTSTGIAWLQPIIDHPLRGEAKPIDAALANTRQAGVGTPQLNTALAQLQQIAAKENLVLPISQAGEDVYSGPRASVTPDAFGPGWQLGLWGLKEKQ</sequence>
<keyword evidence="4" id="KW-0732">Signal</keyword>
<organism evidence="6 7">
    <name type="scientific">Microlunatus elymi</name>
    <dbReference type="NCBI Taxonomy" id="2596828"/>
    <lineage>
        <taxon>Bacteria</taxon>
        <taxon>Bacillati</taxon>
        <taxon>Actinomycetota</taxon>
        <taxon>Actinomycetes</taxon>
        <taxon>Propionibacteriales</taxon>
        <taxon>Propionibacteriaceae</taxon>
        <taxon>Microlunatus</taxon>
    </lineage>
</organism>
<evidence type="ECO:0000256" key="4">
    <source>
        <dbReference type="ARBA" id="ARBA00022729"/>
    </source>
</evidence>
<keyword evidence="7" id="KW-1185">Reference proteome</keyword>
<dbReference type="OrthoDB" id="9801912at2"/>
<dbReference type="Pfam" id="PF00496">
    <property type="entry name" value="SBP_bac_5"/>
    <property type="match status" value="1"/>
</dbReference>
<dbReference type="InterPro" id="IPR000914">
    <property type="entry name" value="SBP_5_dom"/>
</dbReference>
<dbReference type="GO" id="GO:0015833">
    <property type="term" value="P:peptide transport"/>
    <property type="evidence" value="ECO:0007669"/>
    <property type="project" value="TreeGrafter"/>
</dbReference>
<dbReference type="PANTHER" id="PTHR30290">
    <property type="entry name" value="PERIPLASMIC BINDING COMPONENT OF ABC TRANSPORTER"/>
    <property type="match status" value="1"/>
</dbReference>
<dbReference type="SUPFAM" id="SSF53850">
    <property type="entry name" value="Periplasmic binding protein-like II"/>
    <property type="match status" value="1"/>
</dbReference>
<dbReference type="GO" id="GO:1904680">
    <property type="term" value="F:peptide transmembrane transporter activity"/>
    <property type="evidence" value="ECO:0007669"/>
    <property type="project" value="TreeGrafter"/>
</dbReference>
<dbReference type="Proteomes" id="UP000319263">
    <property type="component" value="Chromosome"/>
</dbReference>
<dbReference type="GO" id="GO:0030313">
    <property type="term" value="C:cell envelope"/>
    <property type="evidence" value="ECO:0007669"/>
    <property type="project" value="UniProtKB-SubCell"/>
</dbReference>